<accession>A0ABV8A076</accession>
<proteinExistence type="predicted"/>
<name>A0ABV8A076_9GAMM</name>
<keyword evidence="1" id="KW-0812">Transmembrane</keyword>
<keyword evidence="3" id="KW-1185">Reference proteome</keyword>
<evidence type="ECO:0000313" key="2">
    <source>
        <dbReference type="EMBL" id="MFC3853780.1"/>
    </source>
</evidence>
<protein>
    <submittedName>
        <fullName evidence="2">Uncharacterized protein</fullName>
    </submittedName>
</protein>
<sequence>MLWYLGLMIVCNIAAFLVCFRASQFLGQRFALSVDRVSGIYIATILPAMLLVGGFAYAAASASDATWGAAGMLLQSILLVMLVPSGLLQLKKSDGMA</sequence>
<keyword evidence="1" id="KW-1133">Transmembrane helix</keyword>
<comment type="caution">
    <text evidence="2">The sequence shown here is derived from an EMBL/GenBank/DDBJ whole genome shotgun (WGS) entry which is preliminary data.</text>
</comment>
<feature type="transmembrane region" description="Helical" evidence="1">
    <location>
        <begin position="66"/>
        <end position="88"/>
    </location>
</feature>
<reference evidence="3" key="1">
    <citation type="journal article" date="2019" name="Int. J. Syst. Evol. Microbiol.">
        <title>The Global Catalogue of Microorganisms (GCM) 10K type strain sequencing project: providing services to taxonomists for standard genome sequencing and annotation.</title>
        <authorList>
            <consortium name="The Broad Institute Genomics Platform"/>
            <consortium name="The Broad Institute Genome Sequencing Center for Infectious Disease"/>
            <person name="Wu L."/>
            <person name="Ma J."/>
        </authorList>
    </citation>
    <scope>NUCLEOTIDE SEQUENCE [LARGE SCALE GENOMIC DNA]</scope>
    <source>
        <strain evidence="3">IBRC 10765</strain>
    </source>
</reference>
<evidence type="ECO:0000313" key="3">
    <source>
        <dbReference type="Proteomes" id="UP001595617"/>
    </source>
</evidence>
<feature type="transmembrane region" description="Helical" evidence="1">
    <location>
        <begin position="6"/>
        <end position="27"/>
    </location>
</feature>
<gene>
    <name evidence="2" type="ORF">ACFOOG_13130</name>
</gene>
<keyword evidence="1" id="KW-0472">Membrane</keyword>
<dbReference type="Proteomes" id="UP001595617">
    <property type="component" value="Unassembled WGS sequence"/>
</dbReference>
<feature type="transmembrane region" description="Helical" evidence="1">
    <location>
        <begin position="39"/>
        <end position="60"/>
    </location>
</feature>
<evidence type="ECO:0000256" key="1">
    <source>
        <dbReference type="SAM" id="Phobius"/>
    </source>
</evidence>
<dbReference type="RefSeq" id="WP_380697325.1">
    <property type="nucleotide sequence ID" value="NZ_JBHRYR010000004.1"/>
</dbReference>
<organism evidence="2 3">
    <name type="scientific">Saccharospirillum mangrovi</name>
    <dbReference type="NCBI Taxonomy" id="2161747"/>
    <lineage>
        <taxon>Bacteria</taxon>
        <taxon>Pseudomonadati</taxon>
        <taxon>Pseudomonadota</taxon>
        <taxon>Gammaproteobacteria</taxon>
        <taxon>Oceanospirillales</taxon>
        <taxon>Saccharospirillaceae</taxon>
        <taxon>Saccharospirillum</taxon>
    </lineage>
</organism>
<dbReference type="EMBL" id="JBHRYR010000004">
    <property type="protein sequence ID" value="MFC3853780.1"/>
    <property type="molecule type" value="Genomic_DNA"/>
</dbReference>